<feature type="compositionally biased region" description="Pro residues" evidence="14">
    <location>
        <begin position="898"/>
        <end position="942"/>
    </location>
</feature>
<evidence type="ECO:0000313" key="18">
    <source>
        <dbReference type="Proteomes" id="UP000011087"/>
    </source>
</evidence>
<dbReference type="InterPro" id="IPR036322">
    <property type="entry name" value="WD40_repeat_dom_sf"/>
</dbReference>
<dbReference type="InterPro" id="IPR040251">
    <property type="entry name" value="SEC31-like"/>
</dbReference>
<evidence type="ECO:0000256" key="1">
    <source>
        <dbReference type="ARBA" id="ARBA00004156"/>
    </source>
</evidence>
<dbReference type="InterPro" id="IPR015943">
    <property type="entry name" value="WD40/YVTN_repeat-like_dom_sf"/>
</dbReference>
<feature type="compositionally biased region" description="Low complexity" evidence="14">
    <location>
        <begin position="943"/>
        <end position="952"/>
    </location>
</feature>
<evidence type="ECO:0000313" key="17">
    <source>
        <dbReference type="EnsemblProtists" id="EKX44053"/>
    </source>
</evidence>
<evidence type="ECO:0000256" key="5">
    <source>
        <dbReference type="ARBA" id="ARBA00022574"/>
    </source>
</evidence>
<feature type="region of interest" description="Disordered" evidence="14">
    <location>
        <begin position="891"/>
        <end position="952"/>
    </location>
</feature>
<dbReference type="OMA" id="WLERPCG"/>
<evidence type="ECO:0000256" key="6">
    <source>
        <dbReference type="ARBA" id="ARBA00022737"/>
    </source>
</evidence>
<evidence type="ECO:0000256" key="4">
    <source>
        <dbReference type="ARBA" id="ARBA00022448"/>
    </source>
</evidence>
<sequence length="1081" mass="118139">MLLKTAKRSATVAWSPLSSHRGLIAVGTVANAIDDSFETTADLEILSIDFSPNSAKEMPSKGTVKSSERFHRLAWGGMSAGMNSFPLGILAGGMVDGSIGLWNPAAIIKEVEGEALVAKVQKHKGPVRGLDFNVFKPNLLASGATESEILIWDLASPASPNVYTPGAASQPFADISSVAWNPKVEHILASTGASGSSVVWDLRQKRPVISFTDSSTKTSRSALAWNPEVATQVMVASDDDTTPVVQMWDLRNAHSPAKTLMGHTRGILDISWCPFDAAMLLTCAKDNRTLCWNPSTGQILCELPSSTNWNFDVRWSPKLPAILTSASFDGYVNIYSLADTGSGPSSIKQVGTLSEICLQAPGWLKRPVGASFGFGGQLVSFNKSSNPEAHRAVVHIRKPCTEPEFIERAEALDVAMTQGMLKEFCQKKVETADSPDEANEWQFMNILFDEDTRRRLTNFVGYSREDISSQVSARKRVLTLTSGSTEKPQPTQTASQESEAAANSSEGDDFLGGAAPVPAQNPPESKPQPIPESKPLVDEPVGPNEVLDEAIKKAIICGEFEAAVDCCFKFGRMADALLLAATGGKELFQRTQERYLQLHEAQPFVKITRSIVNHQLQSLVEQSDPAAWKETLAILVTYATADEFATLCDNLATRLKEVGKNTKAAILCYICAGNVDKTVDIWLQEEAWAAGYSSIKLQNLIEKICVLLVLDVCKQEVVPNVVGDKYAEYAGILASQGRLSLAMQYLVRATAADSLSASVLRERIFNSDVRNFYSVPQHQHPPFPFEVHDVGVAPARPVQQPLSSGSTGAPQQAYNAVADAFGDAFGAPLNVQPLAAPQQPMQVPQQPVQQMGMPIQPQAQQYNQQFAAPQQQNAYAAQMQTTYPGQLQPAQPAYQQMQPPPQQQMQPPPQQQMQPPPQQQMQPPPQQQMQPPPQQQMQPPPQQQMQSAPAVQQAYALTQEDEYVLGSCANMQGRFCPTMQKKMAEDVGKRMKSLDERIRAGQVSKDVMGQLVSYCQALERNDVNSASSIQTALTASHWDEHRQWLVSSSLRLVTEGLTLCRLSRSQQALKWIQDHAKKSMQ</sequence>
<keyword evidence="7" id="KW-0256">Endoplasmic reticulum</keyword>
<dbReference type="eggNOG" id="KOG0307">
    <property type="taxonomic scope" value="Eukaryota"/>
</dbReference>
<organism evidence="16">
    <name type="scientific">Guillardia theta (strain CCMP2712)</name>
    <name type="common">Cryptophyte</name>
    <dbReference type="NCBI Taxonomy" id="905079"/>
    <lineage>
        <taxon>Eukaryota</taxon>
        <taxon>Cryptophyceae</taxon>
        <taxon>Pyrenomonadales</taxon>
        <taxon>Geminigeraceae</taxon>
        <taxon>Guillardia</taxon>
    </lineage>
</organism>
<keyword evidence="10" id="KW-0472">Membrane</keyword>
<dbReference type="GO" id="GO:0005198">
    <property type="term" value="F:structural molecule activity"/>
    <property type="evidence" value="ECO:0007669"/>
    <property type="project" value="TreeGrafter"/>
</dbReference>
<dbReference type="RefSeq" id="XP_005831033.1">
    <property type="nucleotide sequence ID" value="XM_005830976.1"/>
</dbReference>
<dbReference type="PANTHER" id="PTHR13923">
    <property type="entry name" value="SEC31-RELATED PROTEIN"/>
    <property type="match status" value="1"/>
</dbReference>
<dbReference type="PaxDb" id="55529-EKX44053"/>
<dbReference type="Gene3D" id="2.130.10.10">
    <property type="entry name" value="YVTN repeat-like/Quinoprotein amine dehydrogenase"/>
    <property type="match status" value="1"/>
</dbReference>
<name>L1J685_GUITC</name>
<dbReference type="STRING" id="905079.L1J685"/>
<evidence type="ECO:0000256" key="10">
    <source>
        <dbReference type="ARBA" id="ARBA00023136"/>
    </source>
</evidence>
<evidence type="ECO:0000256" key="9">
    <source>
        <dbReference type="ARBA" id="ARBA00022927"/>
    </source>
</evidence>
<dbReference type="GO" id="GO:0030127">
    <property type="term" value="C:COPII vesicle coat"/>
    <property type="evidence" value="ECO:0007669"/>
    <property type="project" value="TreeGrafter"/>
</dbReference>
<dbReference type="GO" id="GO:0090110">
    <property type="term" value="P:COPII-coated vesicle cargo loading"/>
    <property type="evidence" value="ECO:0007669"/>
    <property type="project" value="TreeGrafter"/>
</dbReference>
<keyword evidence="8" id="KW-0931">ER-Golgi transport</keyword>
<evidence type="ECO:0000256" key="12">
    <source>
        <dbReference type="ARBA" id="ARBA00029433"/>
    </source>
</evidence>
<feature type="compositionally biased region" description="Polar residues" evidence="14">
    <location>
        <begin position="480"/>
        <end position="493"/>
    </location>
</feature>
<feature type="compositionally biased region" description="Pro residues" evidence="14">
    <location>
        <begin position="519"/>
        <end position="532"/>
    </location>
</feature>
<dbReference type="Pfam" id="PF00400">
    <property type="entry name" value="WD40"/>
    <property type="match status" value="1"/>
</dbReference>
<evidence type="ECO:0000256" key="11">
    <source>
        <dbReference type="ARBA" id="ARBA00023329"/>
    </source>
</evidence>
<dbReference type="Proteomes" id="UP000011087">
    <property type="component" value="Unassembled WGS sequence"/>
</dbReference>
<dbReference type="AlphaFoldDB" id="L1J685"/>
<dbReference type="OrthoDB" id="542917at2759"/>
<keyword evidence="5 13" id="KW-0853">WD repeat</keyword>
<evidence type="ECO:0000256" key="13">
    <source>
        <dbReference type="PROSITE-ProRule" id="PRU00221"/>
    </source>
</evidence>
<evidence type="ECO:0000256" key="14">
    <source>
        <dbReference type="SAM" id="MobiDB-lite"/>
    </source>
</evidence>
<accession>L1J685</accession>
<feature type="domain" description="SRA1/Sec31" evidence="15">
    <location>
        <begin position="923"/>
        <end position="1056"/>
    </location>
</feature>
<comment type="similarity">
    <text evidence="3">Belongs to the WD repeat SEC31 family.</text>
</comment>
<feature type="repeat" description="WD" evidence="13">
    <location>
        <begin position="120"/>
        <end position="162"/>
    </location>
</feature>
<dbReference type="InterPro" id="IPR009917">
    <property type="entry name" value="SRA1/Sec31"/>
</dbReference>
<dbReference type="EnsemblProtists" id="EKX44053">
    <property type="protein sequence ID" value="EKX44053"/>
    <property type="gene ID" value="GUITHDRAFT_87574"/>
</dbReference>
<evidence type="ECO:0000256" key="2">
    <source>
        <dbReference type="ARBA" id="ARBA00004586"/>
    </source>
</evidence>
<dbReference type="SMART" id="SM00320">
    <property type="entry name" value="WD40"/>
    <property type="match status" value="6"/>
</dbReference>
<keyword evidence="18" id="KW-1185">Reference proteome</keyword>
<keyword evidence="9" id="KW-0653">Protein transport</keyword>
<reference evidence="16 18" key="1">
    <citation type="journal article" date="2012" name="Nature">
        <title>Algal genomes reveal evolutionary mosaicism and the fate of nucleomorphs.</title>
        <authorList>
            <consortium name="DOE Joint Genome Institute"/>
            <person name="Curtis B.A."/>
            <person name="Tanifuji G."/>
            <person name="Burki F."/>
            <person name="Gruber A."/>
            <person name="Irimia M."/>
            <person name="Maruyama S."/>
            <person name="Arias M.C."/>
            <person name="Ball S.G."/>
            <person name="Gile G.H."/>
            <person name="Hirakawa Y."/>
            <person name="Hopkins J.F."/>
            <person name="Kuo A."/>
            <person name="Rensing S.A."/>
            <person name="Schmutz J."/>
            <person name="Symeonidi A."/>
            <person name="Elias M."/>
            <person name="Eveleigh R.J."/>
            <person name="Herman E.K."/>
            <person name="Klute M.J."/>
            <person name="Nakayama T."/>
            <person name="Obornik M."/>
            <person name="Reyes-Prieto A."/>
            <person name="Armbrust E.V."/>
            <person name="Aves S.J."/>
            <person name="Beiko R.G."/>
            <person name="Coutinho P."/>
            <person name="Dacks J.B."/>
            <person name="Durnford D.G."/>
            <person name="Fast N.M."/>
            <person name="Green B.R."/>
            <person name="Grisdale C.J."/>
            <person name="Hempel F."/>
            <person name="Henrissat B."/>
            <person name="Hoppner M.P."/>
            <person name="Ishida K."/>
            <person name="Kim E."/>
            <person name="Koreny L."/>
            <person name="Kroth P.G."/>
            <person name="Liu Y."/>
            <person name="Malik S.B."/>
            <person name="Maier U.G."/>
            <person name="McRose D."/>
            <person name="Mock T."/>
            <person name="Neilson J.A."/>
            <person name="Onodera N.T."/>
            <person name="Poole A.M."/>
            <person name="Pritham E.J."/>
            <person name="Richards T.A."/>
            <person name="Rocap G."/>
            <person name="Roy S.W."/>
            <person name="Sarai C."/>
            <person name="Schaack S."/>
            <person name="Shirato S."/>
            <person name="Slamovits C.H."/>
            <person name="Spencer D.F."/>
            <person name="Suzuki S."/>
            <person name="Worden A.Z."/>
            <person name="Zauner S."/>
            <person name="Barry K."/>
            <person name="Bell C."/>
            <person name="Bharti A.K."/>
            <person name="Crow J.A."/>
            <person name="Grimwood J."/>
            <person name="Kramer R."/>
            <person name="Lindquist E."/>
            <person name="Lucas S."/>
            <person name="Salamov A."/>
            <person name="McFadden G.I."/>
            <person name="Lane C.E."/>
            <person name="Keeling P.J."/>
            <person name="Gray M.W."/>
            <person name="Grigoriev I.V."/>
            <person name="Archibald J.M."/>
        </authorList>
    </citation>
    <scope>NUCLEOTIDE SEQUENCE</scope>
    <source>
        <strain evidence="16 18">CCMP2712</strain>
    </source>
</reference>
<evidence type="ECO:0000259" key="15">
    <source>
        <dbReference type="Pfam" id="PF07304"/>
    </source>
</evidence>
<evidence type="ECO:0000256" key="3">
    <source>
        <dbReference type="ARBA" id="ARBA00009358"/>
    </source>
</evidence>
<dbReference type="GeneID" id="17300592"/>
<dbReference type="GO" id="GO:0005789">
    <property type="term" value="C:endoplasmic reticulum membrane"/>
    <property type="evidence" value="ECO:0007669"/>
    <property type="project" value="UniProtKB-SubCell"/>
</dbReference>
<dbReference type="GO" id="GO:0070971">
    <property type="term" value="C:endoplasmic reticulum exit site"/>
    <property type="evidence" value="ECO:0007669"/>
    <property type="project" value="TreeGrafter"/>
</dbReference>
<keyword evidence="6" id="KW-0677">Repeat</keyword>
<dbReference type="PANTHER" id="PTHR13923:SF11">
    <property type="entry name" value="SECRETORY 31, ISOFORM D"/>
    <property type="match status" value="1"/>
</dbReference>
<dbReference type="KEGG" id="gtt:GUITHDRAFT_87574"/>
<dbReference type="InterPro" id="IPR001680">
    <property type="entry name" value="WD40_rpt"/>
</dbReference>
<dbReference type="PROSITE" id="PS50082">
    <property type="entry name" value="WD_REPEATS_2"/>
    <property type="match status" value="1"/>
</dbReference>
<dbReference type="Pfam" id="PF07304">
    <property type="entry name" value="SRA1"/>
    <property type="match status" value="1"/>
</dbReference>
<evidence type="ECO:0000256" key="7">
    <source>
        <dbReference type="ARBA" id="ARBA00022824"/>
    </source>
</evidence>
<evidence type="ECO:0000256" key="8">
    <source>
        <dbReference type="ARBA" id="ARBA00022892"/>
    </source>
</evidence>
<dbReference type="HOGENOM" id="CLU_003033_0_0_1"/>
<reference evidence="18" key="2">
    <citation type="submission" date="2012-11" db="EMBL/GenBank/DDBJ databases">
        <authorList>
            <person name="Kuo A."/>
            <person name="Curtis B.A."/>
            <person name="Tanifuji G."/>
            <person name="Burki F."/>
            <person name="Gruber A."/>
            <person name="Irimia M."/>
            <person name="Maruyama S."/>
            <person name="Arias M.C."/>
            <person name="Ball S.G."/>
            <person name="Gile G.H."/>
            <person name="Hirakawa Y."/>
            <person name="Hopkins J.F."/>
            <person name="Rensing S.A."/>
            <person name="Schmutz J."/>
            <person name="Symeonidi A."/>
            <person name="Elias M."/>
            <person name="Eveleigh R.J."/>
            <person name="Herman E.K."/>
            <person name="Klute M.J."/>
            <person name="Nakayama T."/>
            <person name="Obornik M."/>
            <person name="Reyes-Prieto A."/>
            <person name="Armbrust E.V."/>
            <person name="Aves S.J."/>
            <person name="Beiko R.G."/>
            <person name="Coutinho P."/>
            <person name="Dacks J.B."/>
            <person name="Durnford D.G."/>
            <person name="Fast N.M."/>
            <person name="Green B.R."/>
            <person name="Grisdale C."/>
            <person name="Hempe F."/>
            <person name="Henrissat B."/>
            <person name="Hoppner M.P."/>
            <person name="Ishida K.-I."/>
            <person name="Kim E."/>
            <person name="Koreny L."/>
            <person name="Kroth P.G."/>
            <person name="Liu Y."/>
            <person name="Malik S.-B."/>
            <person name="Maier U.G."/>
            <person name="McRose D."/>
            <person name="Mock T."/>
            <person name="Neilson J.A."/>
            <person name="Onodera N.T."/>
            <person name="Poole A.M."/>
            <person name="Pritham E.J."/>
            <person name="Richards T.A."/>
            <person name="Rocap G."/>
            <person name="Roy S.W."/>
            <person name="Sarai C."/>
            <person name="Schaack S."/>
            <person name="Shirato S."/>
            <person name="Slamovits C.H."/>
            <person name="Spencer D.F."/>
            <person name="Suzuki S."/>
            <person name="Worden A.Z."/>
            <person name="Zauner S."/>
            <person name="Barry K."/>
            <person name="Bell C."/>
            <person name="Bharti A.K."/>
            <person name="Crow J.A."/>
            <person name="Grimwood J."/>
            <person name="Kramer R."/>
            <person name="Lindquist E."/>
            <person name="Lucas S."/>
            <person name="Salamov A."/>
            <person name="McFadden G.I."/>
            <person name="Lane C.E."/>
            <person name="Keeling P.J."/>
            <person name="Gray M.W."/>
            <person name="Grigoriev I.V."/>
            <person name="Archibald J.M."/>
        </authorList>
    </citation>
    <scope>NUCLEOTIDE SEQUENCE</scope>
    <source>
        <strain evidence="18">CCMP2712</strain>
    </source>
</reference>
<keyword evidence="11" id="KW-0968">Cytoplasmic vesicle</keyword>
<dbReference type="Gene3D" id="1.25.40.1030">
    <property type="match status" value="1"/>
</dbReference>
<feature type="compositionally biased region" description="Low complexity" evidence="14">
    <location>
        <begin position="494"/>
        <end position="505"/>
    </location>
</feature>
<dbReference type="GO" id="GO:0015031">
    <property type="term" value="P:protein transport"/>
    <property type="evidence" value="ECO:0007669"/>
    <property type="project" value="UniProtKB-KW"/>
</dbReference>
<evidence type="ECO:0000313" key="16">
    <source>
        <dbReference type="EMBL" id="EKX44053.1"/>
    </source>
</evidence>
<gene>
    <name evidence="16" type="primary">SEC31</name>
    <name evidence="16" type="ORF">GUITHDRAFT_87574</name>
</gene>
<dbReference type="GO" id="GO:0007029">
    <property type="term" value="P:endoplasmic reticulum organization"/>
    <property type="evidence" value="ECO:0007669"/>
    <property type="project" value="TreeGrafter"/>
</dbReference>
<protein>
    <submittedName>
        <fullName evidence="16">Secretory protein Sec31</fullName>
    </submittedName>
</protein>
<dbReference type="SUPFAM" id="SSF50978">
    <property type="entry name" value="WD40 repeat-like"/>
    <property type="match status" value="1"/>
</dbReference>
<reference evidence="17" key="3">
    <citation type="submission" date="2016-03" db="UniProtKB">
        <authorList>
            <consortium name="EnsemblProtists"/>
        </authorList>
    </citation>
    <scope>IDENTIFICATION</scope>
</reference>
<keyword evidence="4" id="KW-0813">Transport</keyword>
<feature type="region of interest" description="Disordered" evidence="14">
    <location>
        <begin position="480"/>
        <end position="542"/>
    </location>
</feature>
<dbReference type="EMBL" id="JH993007">
    <property type="protein sequence ID" value="EKX44053.1"/>
    <property type="molecule type" value="Genomic_DNA"/>
</dbReference>
<comment type="subcellular location">
    <subcellularLocation>
        <location evidence="1">Cytoplasmic vesicle membrane</location>
    </subcellularLocation>
    <subcellularLocation>
        <location evidence="12">Endomembrane system</location>
        <topology evidence="12">Peripheral membrane protein</topology>
        <orientation evidence="12">Cytoplasmic side</orientation>
    </subcellularLocation>
    <subcellularLocation>
        <location evidence="2">Endoplasmic reticulum membrane</location>
    </subcellularLocation>
</comment>
<proteinExistence type="inferred from homology"/>
<dbReference type="Gene3D" id="1.20.940.10">
    <property type="entry name" value="Functional domain of the splicing factor Prp18"/>
    <property type="match status" value="1"/>
</dbReference>